<keyword evidence="2" id="KW-0238">DNA-binding</keyword>
<dbReference type="GO" id="GO:0043565">
    <property type="term" value="F:sequence-specific DNA binding"/>
    <property type="evidence" value="ECO:0007669"/>
    <property type="project" value="InterPro"/>
</dbReference>
<dbReference type="PROSITE" id="PS01124">
    <property type="entry name" value="HTH_ARAC_FAMILY_2"/>
    <property type="match status" value="1"/>
</dbReference>
<comment type="caution">
    <text evidence="5">The sequence shown here is derived from an EMBL/GenBank/DDBJ whole genome shotgun (WGS) entry which is preliminary data.</text>
</comment>
<feature type="domain" description="HTH araC/xylS-type" evidence="4">
    <location>
        <begin position="160"/>
        <end position="245"/>
    </location>
</feature>
<dbReference type="PANTHER" id="PTHR43280">
    <property type="entry name" value="ARAC-FAMILY TRANSCRIPTIONAL REGULATOR"/>
    <property type="match status" value="1"/>
</dbReference>
<evidence type="ECO:0000256" key="1">
    <source>
        <dbReference type="ARBA" id="ARBA00023015"/>
    </source>
</evidence>
<evidence type="ECO:0000313" key="5">
    <source>
        <dbReference type="EMBL" id="RDG36865.1"/>
    </source>
</evidence>
<evidence type="ECO:0000256" key="3">
    <source>
        <dbReference type="ARBA" id="ARBA00023163"/>
    </source>
</evidence>
<dbReference type="InterPro" id="IPR009057">
    <property type="entry name" value="Homeodomain-like_sf"/>
</dbReference>
<dbReference type="AlphaFoldDB" id="A0A370BBQ2"/>
<dbReference type="SUPFAM" id="SSF46689">
    <property type="entry name" value="Homeodomain-like"/>
    <property type="match status" value="1"/>
</dbReference>
<evidence type="ECO:0000256" key="2">
    <source>
        <dbReference type="ARBA" id="ARBA00023125"/>
    </source>
</evidence>
<dbReference type="SMART" id="SM00342">
    <property type="entry name" value="HTH_ARAC"/>
    <property type="match status" value="1"/>
</dbReference>
<reference evidence="5 6" key="1">
    <citation type="submission" date="2018-07" db="EMBL/GenBank/DDBJ databases">
        <title>Streptomyces species from bats.</title>
        <authorList>
            <person name="Dunlap C."/>
        </authorList>
    </citation>
    <scope>NUCLEOTIDE SEQUENCE [LARGE SCALE GENOMIC DNA]</scope>
    <source>
        <strain evidence="5 6">AC230</strain>
    </source>
</reference>
<dbReference type="InterPro" id="IPR018060">
    <property type="entry name" value="HTH_AraC"/>
</dbReference>
<organism evidence="5 6">
    <name type="scientific">Streptomyces corynorhini</name>
    <dbReference type="NCBI Taxonomy" id="2282652"/>
    <lineage>
        <taxon>Bacteria</taxon>
        <taxon>Bacillati</taxon>
        <taxon>Actinomycetota</taxon>
        <taxon>Actinomycetes</taxon>
        <taxon>Kitasatosporales</taxon>
        <taxon>Streptomycetaceae</taxon>
        <taxon>Streptomyces</taxon>
    </lineage>
</organism>
<evidence type="ECO:0000313" key="6">
    <source>
        <dbReference type="Proteomes" id="UP000253741"/>
    </source>
</evidence>
<dbReference type="Gene3D" id="1.10.10.60">
    <property type="entry name" value="Homeodomain-like"/>
    <property type="match status" value="1"/>
</dbReference>
<accession>A0A370BBQ2</accession>
<gene>
    <name evidence="5" type="ORF">DVH02_17725</name>
</gene>
<dbReference type="Proteomes" id="UP000253741">
    <property type="component" value="Unassembled WGS sequence"/>
</dbReference>
<dbReference type="Pfam" id="PF12833">
    <property type="entry name" value="HTH_18"/>
    <property type="match status" value="1"/>
</dbReference>
<dbReference type="GO" id="GO:0003700">
    <property type="term" value="F:DNA-binding transcription factor activity"/>
    <property type="evidence" value="ECO:0007669"/>
    <property type="project" value="InterPro"/>
</dbReference>
<proteinExistence type="predicted"/>
<protein>
    <submittedName>
        <fullName evidence="5">AraC family transcriptional regulator</fullName>
    </submittedName>
</protein>
<keyword evidence="3" id="KW-0804">Transcription</keyword>
<evidence type="ECO:0000259" key="4">
    <source>
        <dbReference type="PROSITE" id="PS01124"/>
    </source>
</evidence>
<dbReference type="EMBL" id="QQNA01000131">
    <property type="protein sequence ID" value="RDG36865.1"/>
    <property type="molecule type" value="Genomic_DNA"/>
</dbReference>
<keyword evidence="6" id="KW-1185">Reference proteome</keyword>
<sequence length="253" mass="28284">MARPMTPAPRTVIVIAGKFAATRSPIVMRLSPSPHMRKQVEFFLHNVPATFGGSPRRERPFPSSRGSAVVVNASRRVLGRSVGRPFRGNFPPSWRTLWVARWPWRPSDRGGRVHVSPVAVRAPRRRGHGGIRHVRRPRRGAFPHPLLLASWSSVPALRTTARTVAAAHHISVSYLHRLFRDQDTTVAALLRQVRLEGARADLTDPALRDMSVHLIAARWGFASRSAFTRAFHAAYGMAPCDHRHEGCSRTPPR</sequence>
<name>A0A370BBQ2_9ACTN</name>
<keyword evidence="1" id="KW-0805">Transcription regulation</keyword>
<dbReference type="PANTHER" id="PTHR43280:SF31">
    <property type="entry name" value="TRANSCRIPTIONAL REGULATORY PROTEIN"/>
    <property type="match status" value="1"/>
</dbReference>
<dbReference type="OrthoDB" id="9799345at2"/>